<dbReference type="RefSeq" id="WP_114384103.1">
    <property type="nucleotide sequence ID" value="NZ_QPJD01000028.1"/>
</dbReference>
<dbReference type="GO" id="GO:0016787">
    <property type="term" value="F:hydrolase activity"/>
    <property type="evidence" value="ECO:0007669"/>
    <property type="project" value="UniProtKB-KW"/>
</dbReference>
<dbReference type="EMBL" id="QPJD01000028">
    <property type="protein sequence ID" value="RCW40895.1"/>
    <property type="molecule type" value="Genomic_DNA"/>
</dbReference>
<gene>
    <name evidence="2" type="ORF">DFP97_12817</name>
</gene>
<evidence type="ECO:0000259" key="1">
    <source>
        <dbReference type="Pfam" id="PF07944"/>
    </source>
</evidence>
<dbReference type="AlphaFoldDB" id="A0A368VI78"/>
<evidence type="ECO:0000313" key="2">
    <source>
        <dbReference type="EMBL" id="RCW40895.1"/>
    </source>
</evidence>
<keyword evidence="3" id="KW-1185">Reference proteome</keyword>
<dbReference type="Pfam" id="PF07944">
    <property type="entry name" value="Beta-AFase-like_GH127_cat"/>
    <property type="match status" value="1"/>
</dbReference>
<accession>A0A368VI78</accession>
<proteinExistence type="predicted"/>
<organism evidence="2 3">
    <name type="scientific">Paenibacillus prosopidis</name>
    <dbReference type="NCBI Taxonomy" id="630520"/>
    <lineage>
        <taxon>Bacteria</taxon>
        <taxon>Bacillati</taxon>
        <taxon>Bacillota</taxon>
        <taxon>Bacilli</taxon>
        <taxon>Bacillales</taxon>
        <taxon>Paenibacillaceae</taxon>
        <taxon>Paenibacillus</taxon>
    </lineage>
</organism>
<comment type="caution">
    <text evidence="2">The sequence shown here is derived from an EMBL/GenBank/DDBJ whole genome shotgun (WGS) entry which is preliminary data.</text>
</comment>
<evidence type="ECO:0000313" key="3">
    <source>
        <dbReference type="Proteomes" id="UP000252415"/>
    </source>
</evidence>
<dbReference type="OrthoDB" id="9757939at2"/>
<reference evidence="2 3" key="1">
    <citation type="submission" date="2018-07" db="EMBL/GenBank/DDBJ databases">
        <title>Genomic Encyclopedia of Type Strains, Phase III (KMG-III): the genomes of soil and plant-associated and newly described type strains.</title>
        <authorList>
            <person name="Whitman W."/>
        </authorList>
    </citation>
    <scope>NUCLEOTIDE SEQUENCE [LARGE SCALE GENOMIC DNA]</scope>
    <source>
        <strain evidence="2 3">CECT 7506</strain>
    </source>
</reference>
<dbReference type="Proteomes" id="UP000252415">
    <property type="component" value="Unassembled WGS sequence"/>
</dbReference>
<name>A0A368VI78_9BACL</name>
<sequence length="67" mass="7463">MFTNFKLDDVKLMDLCIVRRRELVKQYVADFDIDRLMHTFRINAGIASNAEPLGGWEGVGSGSSGSL</sequence>
<protein>
    <submittedName>
        <fullName evidence="2">Beta-L-arabinofuranosidase (Glycosyl hydrolase family 127)</fullName>
    </submittedName>
</protein>
<keyword evidence="2" id="KW-0378">Hydrolase</keyword>
<dbReference type="InterPro" id="IPR012878">
    <property type="entry name" value="Beta-AFase-like_GH127_cat"/>
</dbReference>
<feature type="domain" description="Non-reducing end beta-L-arabinofuranosidase-like GH127 catalytic" evidence="1">
    <location>
        <begin position="9"/>
        <end position="61"/>
    </location>
</feature>